<dbReference type="PANTHER" id="PTHR11113">
    <property type="entry name" value="N-ACETYLGLUCOSAMINE-6-PHOSPHATE DEACETYLASE"/>
    <property type="match status" value="1"/>
</dbReference>
<evidence type="ECO:0000313" key="4">
    <source>
        <dbReference type="EMBL" id="GAA4142143.1"/>
    </source>
</evidence>
<dbReference type="SUPFAM" id="SSF51556">
    <property type="entry name" value="Metallo-dependent hydrolases"/>
    <property type="match status" value="1"/>
</dbReference>
<keyword evidence="5" id="KW-1185">Reference proteome</keyword>
<dbReference type="SUPFAM" id="SSF51338">
    <property type="entry name" value="Composite domain of metallo-dependent hydrolases"/>
    <property type="match status" value="1"/>
</dbReference>
<dbReference type="EMBL" id="BAAAZI010000009">
    <property type="protein sequence ID" value="GAA4142143.1"/>
    <property type="molecule type" value="Genomic_DNA"/>
</dbReference>
<comment type="caution">
    <text evidence="4">The sequence shown here is derived from an EMBL/GenBank/DDBJ whole genome shotgun (WGS) entry which is preliminary data.</text>
</comment>
<sequence length="208" mass="22807">MQLGKIPALAHTDALFEEAVLGYERGYKLATHFYSAMSGITRRDAKRYAGVIEAGYLLDDMDVEIIADAVHVPAPLMKLIYKIKGPDHIALVTDAMRAAAMPEGPSVLGRLSDGLPVIVEDEVAKLMDRSAFAGSVATCDRLLRNYVYKAEVSLPEVIKMLSATPARILGIHNQKGSLQKGMDADILLLNKDLFVEMTMVEGEIRYQV</sequence>
<evidence type="ECO:0000256" key="1">
    <source>
        <dbReference type="ARBA" id="ARBA00010716"/>
    </source>
</evidence>
<reference evidence="5" key="1">
    <citation type="journal article" date="2019" name="Int. J. Syst. Evol. Microbiol.">
        <title>The Global Catalogue of Microorganisms (GCM) 10K type strain sequencing project: providing services to taxonomists for standard genome sequencing and annotation.</title>
        <authorList>
            <consortium name="The Broad Institute Genomics Platform"/>
            <consortium name="The Broad Institute Genome Sequencing Center for Infectious Disease"/>
            <person name="Wu L."/>
            <person name="Ma J."/>
        </authorList>
    </citation>
    <scope>NUCLEOTIDE SEQUENCE [LARGE SCALE GENOMIC DNA]</scope>
    <source>
        <strain evidence="5">JCM 16704</strain>
    </source>
</reference>
<organism evidence="4 5">
    <name type="scientific">Sphingobacterium kyonggiense</name>
    <dbReference type="NCBI Taxonomy" id="714075"/>
    <lineage>
        <taxon>Bacteria</taxon>
        <taxon>Pseudomonadati</taxon>
        <taxon>Bacteroidota</taxon>
        <taxon>Sphingobacteriia</taxon>
        <taxon>Sphingobacteriales</taxon>
        <taxon>Sphingobacteriaceae</taxon>
        <taxon>Sphingobacterium</taxon>
    </lineage>
</organism>
<comment type="similarity">
    <text evidence="1">Belongs to the metallo-dependent hydrolases superfamily. NagA family.</text>
</comment>
<protein>
    <recommendedName>
        <fullName evidence="3">Amidohydrolase-related domain-containing protein</fullName>
    </recommendedName>
</protein>
<dbReference type="InterPro" id="IPR006680">
    <property type="entry name" value="Amidohydro-rel"/>
</dbReference>
<keyword evidence="2" id="KW-0378">Hydrolase</keyword>
<dbReference type="InterPro" id="IPR011059">
    <property type="entry name" value="Metal-dep_hydrolase_composite"/>
</dbReference>
<dbReference type="Proteomes" id="UP001500101">
    <property type="component" value="Unassembled WGS sequence"/>
</dbReference>
<evidence type="ECO:0000313" key="5">
    <source>
        <dbReference type="Proteomes" id="UP001500101"/>
    </source>
</evidence>
<gene>
    <name evidence="4" type="ORF">GCM10022216_22840</name>
</gene>
<feature type="domain" description="Amidohydrolase-related" evidence="3">
    <location>
        <begin position="10"/>
        <end position="204"/>
    </location>
</feature>
<accession>A0ABP7YVY7</accession>
<dbReference type="PANTHER" id="PTHR11113:SF14">
    <property type="entry name" value="N-ACETYLGLUCOSAMINE-6-PHOSPHATE DEACETYLASE"/>
    <property type="match status" value="1"/>
</dbReference>
<evidence type="ECO:0000259" key="3">
    <source>
        <dbReference type="Pfam" id="PF01979"/>
    </source>
</evidence>
<dbReference type="Pfam" id="PF01979">
    <property type="entry name" value="Amidohydro_1"/>
    <property type="match status" value="1"/>
</dbReference>
<dbReference type="InterPro" id="IPR032466">
    <property type="entry name" value="Metal_Hydrolase"/>
</dbReference>
<name>A0ABP7YVY7_9SPHI</name>
<dbReference type="Gene3D" id="3.20.20.140">
    <property type="entry name" value="Metal-dependent hydrolases"/>
    <property type="match status" value="1"/>
</dbReference>
<evidence type="ECO:0000256" key="2">
    <source>
        <dbReference type="ARBA" id="ARBA00022801"/>
    </source>
</evidence>
<proteinExistence type="inferred from homology"/>